<feature type="compositionally biased region" description="Basic and acidic residues" evidence="1">
    <location>
        <begin position="283"/>
        <end position="297"/>
    </location>
</feature>
<feature type="non-terminal residue" evidence="3">
    <location>
        <position position="1"/>
    </location>
</feature>
<comment type="caution">
    <text evidence="3">The sequence shown here is derived from an EMBL/GenBank/DDBJ whole genome shotgun (WGS) entry which is preliminary data.</text>
</comment>
<organism evidence="3 4">
    <name type="scientific">Tsukamurella sputi</name>
    <dbReference type="NCBI Taxonomy" id="2591848"/>
    <lineage>
        <taxon>Bacteria</taxon>
        <taxon>Bacillati</taxon>
        <taxon>Actinomycetota</taxon>
        <taxon>Actinomycetes</taxon>
        <taxon>Mycobacteriales</taxon>
        <taxon>Tsukamurellaceae</taxon>
        <taxon>Tsukamurella</taxon>
    </lineage>
</organism>
<dbReference type="SUPFAM" id="SSF55608">
    <property type="entry name" value="Homing endonucleases"/>
    <property type="match status" value="1"/>
</dbReference>
<dbReference type="GO" id="GO:0004519">
    <property type="term" value="F:endonuclease activity"/>
    <property type="evidence" value="ECO:0007669"/>
    <property type="project" value="InterPro"/>
</dbReference>
<dbReference type="AlphaFoldDB" id="A0A5C5RFQ3"/>
<dbReference type="InterPro" id="IPR004860">
    <property type="entry name" value="LAGLIDADG_dom"/>
</dbReference>
<dbReference type="Pfam" id="PF14528">
    <property type="entry name" value="LAGLIDADG_3"/>
    <property type="match status" value="1"/>
</dbReference>
<reference evidence="3 4" key="1">
    <citation type="submission" date="2019-08" db="EMBL/GenBank/DDBJ databases">
        <title>Tsukamurella conjunctivitidis sp. nov., Tsukamurella assacharolytica sp. nov. and Tsukamurella sputae sp. nov. isolated from patients with conjunctivitis, bacteraemia (lymphoma) and respiratory infection (sputum) in Hong Kong.</title>
        <authorList>
            <person name="Fok K.M.N."/>
            <person name="Fong J.Y.H."/>
        </authorList>
    </citation>
    <scope>NUCLEOTIDE SEQUENCE [LARGE SCALE GENOMIC DNA]</scope>
    <source>
        <strain evidence="3 4">HKU70</strain>
    </source>
</reference>
<evidence type="ECO:0000259" key="2">
    <source>
        <dbReference type="Pfam" id="PF14528"/>
    </source>
</evidence>
<dbReference type="Proteomes" id="UP000319792">
    <property type="component" value="Unassembled WGS sequence"/>
</dbReference>
<evidence type="ECO:0000256" key="1">
    <source>
        <dbReference type="SAM" id="MobiDB-lite"/>
    </source>
</evidence>
<feature type="region of interest" description="Disordered" evidence="1">
    <location>
        <begin position="272"/>
        <end position="309"/>
    </location>
</feature>
<dbReference type="OrthoDB" id="3368368at2"/>
<evidence type="ECO:0000313" key="3">
    <source>
        <dbReference type="EMBL" id="TWS21776.1"/>
    </source>
</evidence>
<accession>A0A5C5RFQ3</accession>
<evidence type="ECO:0000313" key="4">
    <source>
        <dbReference type="Proteomes" id="UP000319792"/>
    </source>
</evidence>
<name>A0A5C5RFQ3_9ACTN</name>
<feature type="domain" description="Homing endonuclease LAGLIDADG" evidence="2">
    <location>
        <begin position="116"/>
        <end position="152"/>
    </location>
</feature>
<gene>
    <name evidence="3" type="ORF">FK268_22965</name>
</gene>
<keyword evidence="4" id="KW-1185">Reference proteome</keyword>
<dbReference type="InterPro" id="IPR027434">
    <property type="entry name" value="Homing_endonucl"/>
</dbReference>
<dbReference type="EMBL" id="VIGV01000022">
    <property type="protein sequence ID" value="TWS21776.1"/>
    <property type="molecule type" value="Genomic_DNA"/>
</dbReference>
<sequence>SSMEDLDPSDPIIAYFLGLLHTDGTHHGDVGHKGRVTIELAERDVDILRALTEALPLKTTIRTRTRVTNFSGGKQYTCFSLSVFDQEFRRWLATMRMPPGRKATSVGPPSCEFSHRDYLRGIIDGDGSVGFTKTGTPFVSFVTASAELAEFVGGAIHATSHRSRTLRRNARDDVFNVMVTNVPAAQLADYIWPSPDVLGIERKKESGLSVAQWRPPAEKAGRYGVVRRRWTPGDDAIVVANTDEAAAFALGRTIKSIAVRRWRLERALAREATVASSGPRNSDGSDCRRHRDRDDAKFTTQAAKPRTTR</sequence>
<dbReference type="RefSeq" id="WP_146437754.1">
    <property type="nucleotide sequence ID" value="NZ_VIGV01000022.1"/>
</dbReference>
<dbReference type="Gene3D" id="3.10.28.10">
    <property type="entry name" value="Homing endonucleases"/>
    <property type="match status" value="1"/>
</dbReference>
<proteinExistence type="predicted"/>
<protein>
    <recommendedName>
        <fullName evidence="2">Homing endonuclease LAGLIDADG domain-containing protein</fullName>
    </recommendedName>
</protein>